<feature type="chain" id="PRO_5035470297" description="Membrane transporter protein" evidence="6">
    <location>
        <begin position="23"/>
        <end position="443"/>
    </location>
</feature>
<evidence type="ECO:0008006" key="9">
    <source>
        <dbReference type="Google" id="ProtNLM"/>
    </source>
</evidence>
<proteinExistence type="predicted"/>
<accession>A0A8K1CTQ4</accession>
<evidence type="ECO:0000256" key="6">
    <source>
        <dbReference type="SAM" id="SignalP"/>
    </source>
</evidence>
<dbReference type="InterPro" id="IPR002781">
    <property type="entry name" value="TM_pro_TauE-like"/>
</dbReference>
<feature type="transmembrane region" description="Helical" evidence="5">
    <location>
        <begin position="136"/>
        <end position="158"/>
    </location>
</feature>
<evidence type="ECO:0000313" key="8">
    <source>
        <dbReference type="Proteomes" id="UP000794436"/>
    </source>
</evidence>
<comment type="subcellular location">
    <subcellularLocation>
        <location evidence="1">Membrane</location>
        <topology evidence="1">Multi-pass membrane protein</topology>
    </subcellularLocation>
</comment>
<reference evidence="7" key="1">
    <citation type="submission" date="2019-03" db="EMBL/GenBank/DDBJ databases">
        <title>Long read genome sequence of the mycoparasitic Pythium oligandrum ATCC 38472 isolated from sugarbeet rhizosphere.</title>
        <authorList>
            <person name="Gaulin E."/>
        </authorList>
    </citation>
    <scope>NUCLEOTIDE SEQUENCE</scope>
    <source>
        <strain evidence="7">ATCC 38472_TT</strain>
    </source>
</reference>
<organism evidence="7 8">
    <name type="scientific">Pythium oligandrum</name>
    <name type="common">Mycoparasitic fungus</name>
    <dbReference type="NCBI Taxonomy" id="41045"/>
    <lineage>
        <taxon>Eukaryota</taxon>
        <taxon>Sar</taxon>
        <taxon>Stramenopiles</taxon>
        <taxon>Oomycota</taxon>
        <taxon>Peronosporomycetes</taxon>
        <taxon>Pythiales</taxon>
        <taxon>Pythiaceae</taxon>
        <taxon>Pythium</taxon>
    </lineage>
</organism>
<feature type="transmembrane region" description="Helical" evidence="5">
    <location>
        <begin position="320"/>
        <end position="342"/>
    </location>
</feature>
<evidence type="ECO:0000256" key="3">
    <source>
        <dbReference type="ARBA" id="ARBA00022989"/>
    </source>
</evidence>
<gene>
    <name evidence="7" type="ORF">Poli38472_006075</name>
</gene>
<dbReference type="GO" id="GO:0016567">
    <property type="term" value="P:protein ubiquitination"/>
    <property type="evidence" value="ECO:0007669"/>
    <property type="project" value="TreeGrafter"/>
</dbReference>
<feature type="transmembrane region" description="Helical" evidence="5">
    <location>
        <begin position="235"/>
        <end position="253"/>
    </location>
</feature>
<name>A0A8K1CTQ4_PYTOL</name>
<keyword evidence="8" id="KW-1185">Reference proteome</keyword>
<feature type="transmembrane region" description="Helical" evidence="5">
    <location>
        <begin position="417"/>
        <end position="435"/>
    </location>
</feature>
<feature type="transmembrane region" description="Helical" evidence="5">
    <location>
        <begin position="164"/>
        <end position="183"/>
    </location>
</feature>
<dbReference type="EMBL" id="SPLM01000002">
    <property type="protein sequence ID" value="TMW68607.1"/>
    <property type="molecule type" value="Genomic_DNA"/>
</dbReference>
<evidence type="ECO:0000256" key="2">
    <source>
        <dbReference type="ARBA" id="ARBA00022692"/>
    </source>
</evidence>
<feature type="transmembrane region" description="Helical" evidence="5">
    <location>
        <begin position="103"/>
        <end position="124"/>
    </location>
</feature>
<feature type="transmembrane region" description="Helical" evidence="5">
    <location>
        <begin position="386"/>
        <end position="405"/>
    </location>
</feature>
<evidence type="ECO:0000256" key="5">
    <source>
        <dbReference type="SAM" id="Phobius"/>
    </source>
</evidence>
<feature type="transmembrane region" description="Helical" evidence="5">
    <location>
        <begin position="268"/>
        <end position="288"/>
    </location>
</feature>
<keyword evidence="6" id="KW-0732">Signal</keyword>
<keyword evidence="4 5" id="KW-0472">Membrane</keyword>
<evidence type="ECO:0000256" key="1">
    <source>
        <dbReference type="ARBA" id="ARBA00004141"/>
    </source>
</evidence>
<dbReference type="PANTHER" id="PTHR14255">
    <property type="entry name" value="CEREBLON"/>
    <property type="match status" value="1"/>
</dbReference>
<keyword evidence="3 5" id="KW-1133">Transmembrane helix</keyword>
<comment type="caution">
    <text evidence="7">The sequence shown here is derived from an EMBL/GenBank/DDBJ whole genome shotgun (WGS) entry which is preliminary data.</text>
</comment>
<protein>
    <recommendedName>
        <fullName evidence="9">Membrane transporter protein</fullName>
    </recommendedName>
</protein>
<dbReference type="PANTHER" id="PTHR14255:SF3">
    <property type="entry name" value="SULFITE EXPORTER TAUE_SAFE FAMILY PROTEIN 5-RELATED"/>
    <property type="match status" value="1"/>
</dbReference>
<feature type="signal peptide" evidence="6">
    <location>
        <begin position="1"/>
        <end position="22"/>
    </location>
</feature>
<sequence length="443" mass="48186">MTQRRLAQCLLVLSVLLVVALAQKTEPEVERTPTQNLREATPEAITLDPGAATVDAFAKFEQHETIGMVLAGVVVFIAAGGGTGGGGVLNPVYIFLMQLDTKVAIPLSSITIVGGAIANFLLNIRKSRRNSNEPLIDWDLVLVMQPMLLLGANFGTFLNSILPSWLLCVLLVILLIFTGKKTLEKAIQARRREHWGCCGDQDRTPLLIGANSRYNAQQQQQHQTFRNAVIPWRKVGYLFGLFGGVVLLSLIVGTPKFPSIIGLSPHSWIYPILAFLPVIFLMVFSHYASKNIIETFYRQQNPRYILSADEIQWTPRSAQLFPLIAMGAGTVSGMFGLGGGMINAPLLLELGVEPAAASAITATTVLFSSSMSSVSYVLLGSLNFHYAQFLLPIGFLATYLGHVCLEHAIKRFNCPSLIIFSMAAIVLVSAVAMSVESIRTLLA</sequence>
<dbReference type="OrthoDB" id="434519at2759"/>
<keyword evidence="2 5" id="KW-0812">Transmembrane</keyword>
<dbReference type="AlphaFoldDB" id="A0A8K1CTQ4"/>
<dbReference type="Pfam" id="PF01925">
    <property type="entry name" value="TauE"/>
    <property type="match status" value="1"/>
</dbReference>
<dbReference type="Proteomes" id="UP000794436">
    <property type="component" value="Unassembled WGS sequence"/>
</dbReference>
<dbReference type="GO" id="GO:0031464">
    <property type="term" value="C:Cul4A-RING E3 ubiquitin ligase complex"/>
    <property type="evidence" value="ECO:0007669"/>
    <property type="project" value="TreeGrafter"/>
</dbReference>
<dbReference type="GO" id="GO:0016020">
    <property type="term" value="C:membrane"/>
    <property type="evidence" value="ECO:0007669"/>
    <property type="project" value="UniProtKB-SubCell"/>
</dbReference>
<evidence type="ECO:0000313" key="7">
    <source>
        <dbReference type="EMBL" id="TMW68607.1"/>
    </source>
</evidence>
<evidence type="ECO:0000256" key="4">
    <source>
        <dbReference type="ARBA" id="ARBA00023136"/>
    </source>
</evidence>